<dbReference type="Pfam" id="PF08040">
    <property type="entry name" value="NADH_oxidored"/>
    <property type="match status" value="1"/>
</dbReference>
<accession>A0A482XZJ2</accession>
<keyword evidence="1" id="KW-1133">Transmembrane helix</keyword>
<dbReference type="EMBL" id="QKKF02000247">
    <property type="protein sequence ID" value="RZF49221.1"/>
    <property type="molecule type" value="Genomic_DNA"/>
</dbReference>
<keyword evidence="3" id="KW-1185">Reference proteome</keyword>
<keyword evidence="1" id="KW-0812">Transmembrane</keyword>
<evidence type="ECO:0000256" key="1">
    <source>
        <dbReference type="SAM" id="Phobius"/>
    </source>
</evidence>
<comment type="caution">
    <text evidence="2">The sequence shown here is derived from an EMBL/GenBank/DDBJ whole genome shotgun (WGS) entry which is preliminary data.</text>
</comment>
<dbReference type="STRING" id="195883.A0A482XZJ2"/>
<organism evidence="2 3">
    <name type="scientific">Laodelphax striatellus</name>
    <name type="common">Small brown planthopper</name>
    <name type="synonym">Delphax striatella</name>
    <dbReference type="NCBI Taxonomy" id="195883"/>
    <lineage>
        <taxon>Eukaryota</taxon>
        <taxon>Metazoa</taxon>
        <taxon>Ecdysozoa</taxon>
        <taxon>Arthropoda</taxon>
        <taxon>Hexapoda</taxon>
        <taxon>Insecta</taxon>
        <taxon>Pterygota</taxon>
        <taxon>Neoptera</taxon>
        <taxon>Paraneoptera</taxon>
        <taxon>Hemiptera</taxon>
        <taxon>Auchenorrhyncha</taxon>
        <taxon>Fulgoroidea</taxon>
        <taxon>Delphacidae</taxon>
        <taxon>Criomorphinae</taxon>
        <taxon>Laodelphax</taxon>
    </lineage>
</organism>
<dbReference type="FunCoup" id="A0A482XZJ2">
    <property type="interactions" value="87"/>
</dbReference>
<feature type="transmembrane region" description="Helical" evidence="1">
    <location>
        <begin position="20"/>
        <end position="42"/>
    </location>
</feature>
<dbReference type="OrthoDB" id="9923602at2759"/>
<dbReference type="InParanoid" id="A0A482XZJ2"/>
<name>A0A482XZJ2_LAOST</name>
<keyword evidence="1" id="KW-0472">Membrane</keyword>
<protein>
    <submittedName>
        <fullName evidence="2">Uncharacterized protein</fullName>
    </submittedName>
</protein>
<dbReference type="AlphaFoldDB" id="A0A482XZJ2"/>
<dbReference type="Proteomes" id="UP000291343">
    <property type="component" value="Unassembled WGS sequence"/>
</dbReference>
<evidence type="ECO:0000313" key="2">
    <source>
        <dbReference type="EMBL" id="RZF49221.1"/>
    </source>
</evidence>
<evidence type="ECO:0000313" key="3">
    <source>
        <dbReference type="Proteomes" id="UP000291343"/>
    </source>
</evidence>
<dbReference type="GO" id="GO:0005739">
    <property type="term" value="C:mitochondrion"/>
    <property type="evidence" value="ECO:0007669"/>
    <property type="project" value="InterPro"/>
</dbReference>
<reference evidence="2 3" key="1">
    <citation type="journal article" date="2017" name="Gigascience">
        <title>Genome sequence of the small brown planthopper, Laodelphax striatellus.</title>
        <authorList>
            <person name="Zhu J."/>
            <person name="Jiang F."/>
            <person name="Wang X."/>
            <person name="Yang P."/>
            <person name="Bao Y."/>
            <person name="Zhao W."/>
            <person name="Wang W."/>
            <person name="Lu H."/>
            <person name="Wang Q."/>
            <person name="Cui N."/>
            <person name="Li J."/>
            <person name="Chen X."/>
            <person name="Luo L."/>
            <person name="Yu J."/>
            <person name="Kang L."/>
            <person name="Cui F."/>
        </authorList>
    </citation>
    <scope>NUCLEOTIDE SEQUENCE [LARGE SCALE GENOMIC DNA]</scope>
    <source>
        <strain evidence="2">Lst14</strain>
    </source>
</reference>
<dbReference type="SMR" id="A0A482XZJ2"/>
<gene>
    <name evidence="2" type="ORF">LSTR_LSTR010951</name>
</gene>
<sequence>MTSHLSAVEKLFKSGEKKMWAQWSFGKSCAFGVIPVAFFLFGKHLDNAETERMTRFRDKSALYYRELGPNDKPSWP</sequence>
<proteinExistence type="predicted"/>
<dbReference type="InterPro" id="IPR012575">
    <property type="entry name" value="NDUB1"/>
</dbReference>